<keyword evidence="2" id="KW-1185">Reference proteome</keyword>
<evidence type="ECO:0000313" key="1">
    <source>
        <dbReference type="EMBL" id="CAG8503683.1"/>
    </source>
</evidence>
<name>A0ABM8W1W4_GIGMA</name>
<accession>A0ABM8W1W4</accession>
<gene>
    <name evidence="1" type="ORF">GMARGA_LOCUS2326</name>
</gene>
<reference evidence="1 2" key="1">
    <citation type="submission" date="2021-06" db="EMBL/GenBank/DDBJ databases">
        <authorList>
            <person name="Kallberg Y."/>
            <person name="Tangrot J."/>
            <person name="Rosling A."/>
        </authorList>
    </citation>
    <scope>NUCLEOTIDE SEQUENCE [LARGE SCALE GENOMIC DNA]</scope>
    <source>
        <strain evidence="1 2">120-4 pot B 10/14</strain>
    </source>
</reference>
<proteinExistence type="predicted"/>
<dbReference type="Proteomes" id="UP000789901">
    <property type="component" value="Unassembled WGS sequence"/>
</dbReference>
<evidence type="ECO:0000313" key="2">
    <source>
        <dbReference type="Proteomes" id="UP000789901"/>
    </source>
</evidence>
<dbReference type="EMBL" id="CAJVQB010000716">
    <property type="protein sequence ID" value="CAG8503683.1"/>
    <property type="molecule type" value="Genomic_DNA"/>
</dbReference>
<comment type="caution">
    <text evidence="1">The sequence shown here is derived from an EMBL/GenBank/DDBJ whole genome shotgun (WGS) entry which is preliminary data.</text>
</comment>
<sequence length="181" mass="20595">MSKPVKKLQKKRNTVEIESETNLWQYTASNTPAQTTPAQTIPTVSNLIGFISSNEIDMTLASSNELSMAFIESNIEPSDQLQKSKGKRFPVYIENKNELFILSAKNLKKNKDQFLVLVDLQKRKSPESENNTFSDEDNNFSDSLIADDFNYTISIVNSKLNTLYKLCRFLGDQQQQVSKDL</sequence>
<organism evidence="1 2">
    <name type="scientific">Gigaspora margarita</name>
    <dbReference type="NCBI Taxonomy" id="4874"/>
    <lineage>
        <taxon>Eukaryota</taxon>
        <taxon>Fungi</taxon>
        <taxon>Fungi incertae sedis</taxon>
        <taxon>Mucoromycota</taxon>
        <taxon>Glomeromycotina</taxon>
        <taxon>Glomeromycetes</taxon>
        <taxon>Diversisporales</taxon>
        <taxon>Gigasporaceae</taxon>
        <taxon>Gigaspora</taxon>
    </lineage>
</organism>
<protein>
    <submittedName>
        <fullName evidence="1">12680_t:CDS:1</fullName>
    </submittedName>
</protein>